<evidence type="ECO:0000313" key="2">
    <source>
        <dbReference type="Proteomes" id="UP000095143"/>
    </source>
</evidence>
<proteinExistence type="predicted"/>
<sequence>MNLNNQPTIDQLARLFAARKDSLDSHILWVCEEGNVHMDGLGACTEEEQFENQHPHMRARLKMYRKGHGYVGKKAAADKQFLGQVLETLSSEWGAVQKAPGLRVIDKLC</sequence>
<evidence type="ECO:0000313" key="1">
    <source>
        <dbReference type="EMBL" id="OCX24876.1"/>
    </source>
</evidence>
<dbReference type="RefSeq" id="WP_065987159.1">
    <property type="nucleotide sequence ID" value="NZ_MDEN01000053.1"/>
</dbReference>
<gene>
    <name evidence="1" type="ORF">BBI10_04485</name>
</gene>
<dbReference type="Proteomes" id="UP000095143">
    <property type="component" value="Unassembled WGS sequence"/>
</dbReference>
<name>A0A1C2ED39_9PSED</name>
<dbReference type="OrthoDB" id="6943399at2"/>
<dbReference type="AlphaFoldDB" id="A0A1C2ED39"/>
<accession>A0A1C2ED39</accession>
<organism evidence="1 2">
    <name type="scientific">Pseudomonas graminis</name>
    <dbReference type="NCBI Taxonomy" id="158627"/>
    <lineage>
        <taxon>Bacteria</taxon>
        <taxon>Pseudomonadati</taxon>
        <taxon>Pseudomonadota</taxon>
        <taxon>Gammaproteobacteria</taxon>
        <taxon>Pseudomonadales</taxon>
        <taxon>Pseudomonadaceae</taxon>
        <taxon>Pseudomonas</taxon>
    </lineage>
</organism>
<reference evidence="1 2" key="1">
    <citation type="submission" date="2016-08" db="EMBL/GenBank/DDBJ databases">
        <title>Whole genome sequence of Pseudomonas graminis strain UASWS1507, a potential biological control agent for agriculture.</title>
        <authorList>
            <person name="Crovadore J."/>
            <person name="Calmin G."/>
            <person name="Chablais R."/>
            <person name="Cochard B."/>
            <person name="Lefort F."/>
        </authorList>
    </citation>
    <scope>NUCLEOTIDE SEQUENCE [LARGE SCALE GENOMIC DNA]</scope>
    <source>
        <strain evidence="1 2">UASWS1507</strain>
    </source>
</reference>
<dbReference type="EMBL" id="MDEN01000053">
    <property type="protein sequence ID" value="OCX24876.1"/>
    <property type="molecule type" value="Genomic_DNA"/>
</dbReference>
<protein>
    <submittedName>
        <fullName evidence="1">Uncharacterized protein</fullName>
    </submittedName>
</protein>
<comment type="caution">
    <text evidence="1">The sequence shown here is derived from an EMBL/GenBank/DDBJ whole genome shotgun (WGS) entry which is preliminary data.</text>
</comment>